<dbReference type="Gene3D" id="2.60.120.380">
    <property type="match status" value="1"/>
</dbReference>
<dbReference type="AlphaFoldDB" id="A0A3A3EKW9"/>
<feature type="signal peptide" evidence="1">
    <location>
        <begin position="1"/>
        <end position="21"/>
    </location>
</feature>
<dbReference type="Proteomes" id="UP000265938">
    <property type="component" value="Unassembled WGS sequence"/>
</dbReference>
<reference evidence="2 3" key="1">
    <citation type="submission" date="2018-09" db="EMBL/GenBank/DDBJ databases">
        <title>Identification of marine bacteria producing industrial enzymes.</title>
        <authorList>
            <person name="Cheng T.H."/>
            <person name="Saidin J."/>
            <person name="Muhd D.D."/>
            <person name="Isa M.N.M."/>
            <person name="Bakar M.F.A."/>
            <person name="Ismail N."/>
        </authorList>
    </citation>
    <scope>NUCLEOTIDE SEQUENCE [LARGE SCALE GENOMIC DNA]</scope>
    <source>
        <strain evidence="2 3">MNAD 1.6</strain>
    </source>
</reference>
<evidence type="ECO:0000256" key="1">
    <source>
        <dbReference type="SAM" id="SignalP"/>
    </source>
</evidence>
<proteinExistence type="predicted"/>
<comment type="caution">
    <text evidence="2">The sequence shown here is derived from an EMBL/GenBank/DDBJ whole genome shotgun (WGS) entry which is preliminary data.</text>
</comment>
<organism evidence="2 3">
    <name type="scientific">Pseudoalteromonas gelatinilytica</name>
    <dbReference type="NCBI Taxonomy" id="1703256"/>
    <lineage>
        <taxon>Bacteria</taxon>
        <taxon>Pseudomonadati</taxon>
        <taxon>Pseudomonadota</taxon>
        <taxon>Gammaproteobacteria</taxon>
        <taxon>Alteromonadales</taxon>
        <taxon>Pseudoalteromonadaceae</taxon>
        <taxon>Pseudoalteromonas</taxon>
    </lineage>
</organism>
<sequence length="178" mass="19798">MKLLLLIGFCFSVFTSSLVFAEQNLPNSRHYALLASDIAVQQSWQVKDTIKGYEMLEYQINLNKGAILTVDFTPSNSSNYFNILPKGNPTALFVGPAKGDHAELTIPDNGDYVIRVFLMRNAARRDEQSEFTADISVVKSTLKGMHPSWDVDGDGINDCEKDGSCDHTVDYSLPRKSN</sequence>
<evidence type="ECO:0000313" key="3">
    <source>
        <dbReference type="Proteomes" id="UP000265938"/>
    </source>
</evidence>
<accession>A0A3A3EKW9</accession>
<protein>
    <submittedName>
        <fullName evidence="2">Uncharacterized protein</fullName>
    </submittedName>
</protein>
<name>A0A3A3EKW9_9GAMM</name>
<gene>
    <name evidence="2" type="ORF">D4741_15830</name>
</gene>
<dbReference type="RefSeq" id="WP_119853674.1">
    <property type="nucleotide sequence ID" value="NZ_QYSE01000004.1"/>
</dbReference>
<feature type="chain" id="PRO_5017281503" evidence="1">
    <location>
        <begin position="22"/>
        <end position="178"/>
    </location>
</feature>
<evidence type="ECO:0000313" key="2">
    <source>
        <dbReference type="EMBL" id="RJF33941.1"/>
    </source>
</evidence>
<keyword evidence="1" id="KW-0732">Signal</keyword>
<dbReference type="EMBL" id="QYSE01000004">
    <property type="protein sequence ID" value="RJF33941.1"/>
    <property type="molecule type" value="Genomic_DNA"/>
</dbReference>